<gene>
    <name evidence="2" type="ORF">DM02DRAFT_534144</name>
</gene>
<feature type="domain" description="NadR/Ttd14 AAA" evidence="1">
    <location>
        <begin position="12"/>
        <end position="197"/>
    </location>
</feature>
<accession>A0A2V1DG11</accession>
<organism evidence="2 3">
    <name type="scientific">Periconia macrospinosa</name>
    <dbReference type="NCBI Taxonomy" id="97972"/>
    <lineage>
        <taxon>Eukaryota</taxon>
        <taxon>Fungi</taxon>
        <taxon>Dikarya</taxon>
        <taxon>Ascomycota</taxon>
        <taxon>Pezizomycotina</taxon>
        <taxon>Dothideomycetes</taxon>
        <taxon>Pleosporomycetidae</taxon>
        <taxon>Pleosporales</taxon>
        <taxon>Massarineae</taxon>
        <taxon>Periconiaceae</taxon>
        <taxon>Periconia</taxon>
    </lineage>
</organism>
<keyword evidence="3" id="KW-1185">Reference proteome</keyword>
<dbReference type="InterPro" id="IPR027417">
    <property type="entry name" value="P-loop_NTPase"/>
</dbReference>
<sequence length="214" mass="24184">MVEQGAPNRCLYIIGAQSTGKTTLANAFEDFYRDKSVRSEAATPTAPTVIREVARKVFKEKGYVREDITASPARALEIQKNILAAQLKSENSAINHAPPSGWYISDRSGLDPIVYAHLFVSEEAATEMLNTEGWRELRKYMKAGVVLLCEAGCRWLVDDGMRMMPEGREQWMKIDGAFRELLDREGISYSVVSKDMESIAERVEFVQEQLKRKN</sequence>
<dbReference type="SUPFAM" id="SSF52540">
    <property type="entry name" value="P-loop containing nucleoside triphosphate hydrolases"/>
    <property type="match status" value="1"/>
</dbReference>
<evidence type="ECO:0000313" key="3">
    <source>
        <dbReference type="Proteomes" id="UP000244855"/>
    </source>
</evidence>
<dbReference type="InterPro" id="IPR038727">
    <property type="entry name" value="NadR/Ttd14_AAA_dom"/>
</dbReference>
<name>A0A2V1DG11_9PLEO</name>
<protein>
    <recommendedName>
        <fullName evidence="1">NadR/Ttd14 AAA domain-containing protein</fullName>
    </recommendedName>
</protein>
<reference evidence="2 3" key="1">
    <citation type="journal article" date="2018" name="Sci. Rep.">
        <title>Comparative genomics provides insights into the lifestyle and reveals functional heterogeneity of dark septate endophytic fungi.</title>
        <authorList>
            <person name="Knapp D.G."/>
            <person name="Nemeth J.B."/>
            <person name="Barry K."/>
            <person name="Hainaut M."/>
            <person name="Henrissat B."/>
            <person name="Johnson J."/>
            <person name="Kuo A."/>
            <person name="Lim J.H.P."/>
            <person name="Lipzen A."/>
            <person name="Nolan M."/>
            <person name="Ohm R.A."/>
            <person name="Tamas L."/>
            <person name="Grigoriev I.V."/>
            <person name="Spatafora J.W."/>
            <person name="Nagy L.G."/>
            <person name="Kovacs G.M."/>
        </authorList>
    </citation>
    <scope>NUCLEOTIDE SEQUENCE [LARGE SCALE GENOMIC DNA]</scope>
    <source>
        <strain evidence="2 3">DSE2036</strain>
    </source>
</reference>
<proteinExistence type="predicted"/>
<evidence type="ECO:0000313" key="2">
    <source>
        <dbReference type="EMBL" id="PVH96981.1"/>
    </source>
</evidence>
<dbReference type="Proteomes" id="UP000244855">
    <property type="component" value="Unassembled WGS sequence"/>
</dbReference>
<dbReference type="OrthoDB" id="6118920at2759"/>
<evidence type="ECO:0000259" key="1">
    <source>
        <dbReference type="Pfam" id="PF13521"/>
    </source>
</evidence>
<dbReference type="AlphaFoldDB" id="A0A2V1DG11"/>
<dbReference type="EMBL" id="KZ805449">
    <property type="protein sequence ID" value="PVH96981.1"/>
    <property type="molecule type" value="Genomic_DNA"/>
</dbReference>
<dbReference type="Gene3D" id="3.40.50.300">
    <property type="entry name" value="P-loop containing nucleotide triphosphate hydrolases"/>
    <property type="match status" value="1"/>
</dbReference>
<dbReference type="Pfam" id="PF13521">
    <property type="entry name" value="AAA_28"/>
    <property type="match status" value="1"/>
</dbReference>